<name>A0ABR7CLB3_9BACT</name>
<dbReference type="Proteomes" id="UP000636891">
    <property type="component" value="Unassembled WGS sequence"/>
</dbReference>
<sequence length="518" mass="61743">MNIVTGKQESVYDLIRSMSKAEKRNFKLYATRLSGNQEAKFISLFDCMDALDEYDETKILQRCPIKKEQLPNMKAHLYKQILVSIRLLDAQRTVPIQLREQIDFARILYDKGLFRQSTKILEKAKEQALFYEQYTQAIEIIEFQKRLGTLSVSRGLVAKSETVSRQVAELCTRIKNINELSNSGSQLYGLYLQLGYARTQKDLDMIVQVYGPTLAKYDDERQLSFTEKVYLYQAQVWYNYIRHDMLTCYKYVCRWILLFDSAPHMKELMYDLYLRGYSRLLDGLYLLRSYRRFIQKLDDFEDEADSIAAINDNARMIWQQIIYVNRINKHFWEGTFAEGIRMIPEVERYIRDYGTELDIHHRMVLCYKIACLYFGHGDYRKCMDYLGRIISTRDPRIHRDLQCYARILNLIASYEAGIDYNLDYQVRSVCLFLVKMNDMHQVQQEIMAFLKRLNSMYATNLKEELRQLYERLKPLEHHPFERRTFYYLDILSWLESKQKGSSVAEIIRRRFLEENGGK</sequence>
<gene>
    <name evidence="1" type="ORF">H8S08_05190</name>
</gene>
<accession>A0ABR7CLB3</accession>
<dbReference type="RefSeq" id="WP_118655608.1">
    <property type="nucleotide sequence ID" value="NZ_JACOOK010000002.1"/>
</dbReference>
<evidence type="ECO:0000313" key="2">
    <source>
        <dbReference type="Proteomes" id="UP000636891"/>
    </source>
</evidence>
<reference evidence="1 2" key="1">
    <citation type="submission" date="2020-08" db="EMBL/GenBank/DDBJ databases">
        <title>Genome public.</title>
        <authorList>
            <person name="Liu C."/>
            <person name="Sun Q."/>
        </authorList>
    </citation>
    <scope>NUCLEOTIDE SEQUENCE [LARGE SCALE GENOMIC DNA]</scope>
    <source>
        <strain evidence="1 2">New-7</strain>
    </source>
</reference>
<evidence type="ECO:0000313" key="1">
    <source>
        <dbReference type="EMBL" id="MBC5616415.1"/>
    </source>
</evidence>
<keyword evidence="2" id="KW-1185">Reference proteome</keyword>
<dbReference type="EMBL" id="JACOOK010000002">
    <property type="protein sequence ID" value="MBC5616415.1"/>
    <property type="molecule type" value="Genomic_DNA"/>
</dbReference>
<evidence type="ECO:0008006" key="3">
    <source>
        <dbReference type="Google" id="ProtNLM"/>
    </source>
</evidence>
<protein>
    <recommendedName>
        <fullName evidence="3">Tetratricopeptide repeat protein</fullName>
    </recommendedName>
</protein>
<comment type="caution">
    <text evidence="1">The sequence shown here is derived from an EMBL/GenBank/DDBJ whole genome shotgun (WGS) entry which is preliminary data.</text>
</comment>
<organism evidence="1 2">
    <name type="scientific">Alistipes hominis</name>
    <dbReference type="NCBI Taxonomy" id="2763015"/>
    <lineage>
        <taxon>Bacteria</taxon>
        <taxon>Pseudomonadati</taxon>
        <taxon>Bacteroidota</taxon>
        <taxon>Bacteroidia</taxon>
        <taxon>Bacteroidales</taxon>
        <taxon>Rikenellaceae</taxon>
        <taxon>Alistipes</taxon>
    </lineage>
</organism>
<proteinExistence type="predicted"/>